<dbReference type="Proteomes" id="UP000033203">
    <property type="component" value="Unassembled WGS sequence"/>
</dbReference>
<dbReference type="SUPFAM" id="SSF55144">
    <property type="entry name" value="LigT-like"/>
    <property type="match status" value="1"/>
</dbReference>
<organism evidence="1 2">
    <name type="scientific">Sphingomonas melonis</name>
    <dbReference type="NCBI Taxonomy" id="152682"/>
    <lineage>
        <taxon>Bacteria</taxon>
        <taxon>Pseudomonadati</taxon>
        <taxon>Pseudomonadota</taxon>
        <taxon>Alphaproteobacteria</taxon>
        <taxon>Sphingomonadales</taxon>
        <taxon>Sphingomonadaceae</taxon>
        <taxon>Sphingomonas</taxon>
    </lineage>
</organism>
<evidence type="ECO:0000313" key="2">
    <source>
        <dbReference type="Proteomes" id="UP000033203"/>
    </source>
</evidence>
<proteinExistence type="predicted"/>
<comment type="caution">
    <text evidence="1">The sequence shown here is derived from an EMBL/GenBank/DDBJ whole genome shotgun (WGS) entry which is preliminary data.</text>
</comment>
<accession>A0A0D1KWG0</accession>
<reference evidence="1 2" key="1">
    <citation type="submission" date="2015-01" db="EMBL/GenBank/DDBJ databases">
        <title>Genome of Sphingomonas taxi strain 30a.</title>
        <authorList>
            <person name="Eevers N."/>
            <person name="Van Hamme J."/>
            <person name="Bottos E."/>
            <person name="Weyens N."/>
            <person name="Vangronsveld J."/>
        </authorList>
    </citation>
    <scope>NUCLEOTIDE SEQUENCE [LARGE SCALE GENOMIC DNA]</scope>
    <source>
        <strain evidence="1 2">30a</strain>
    </source>
</reference>
<dbReference type="Gene3D" id="3.90.1140.10">
    <property type="entry name" value="Cyclic phosphodiesterase"/>
    <property type="match status" value="1"/>
</dbReference>
<evidence type="ECO:0000313" key="1">
    <source>
        <dbReference type="EMBL" id="KIU28699.1"/>
    </source>
</evidence>
<evidence type="ECO:0008006" key="3">
    <source>
        <dbReference type="Google" id="ProtNLM"/>
    </source>
</evidence>
<dbReference type="AlphaFoldDB" id="A0A0D1KWG0"/>
<name>A0A0D1KWG0_9SPHN</name>
<dbReference type="InterPro" id="IPR009097">
    <property type="entry name" value="Cyclic_Pdiesterase"/>
</dbReference>
<sequence>MSEPAPIIVTALFGRRDQGWFDAQRAAHFPPERNVLAAHLTLFHHLPPSAEGEIKHRLNGLTRGVRAPQARVGGLMSLGRGVAYRIESPDLVAIRRDLADAFAGLLTPQDAGGWRPHVTVQNKVQPNIAKLLLTALSRDFAPRDVEIAGLAAWWYRGGPWEALSRHMFA</sequence>
<dbReference type="Pfam" id="PF13563">
    <property type="entry name" value="2_5_RNA_ligase2"/>
    <property type="match status" value="1"/>
</dbReference>
<gene>
    <name evidence="1" type="ORF">SR41_06535</name>
</gene>
<protein>
    <recommendedName>
        <fullName evidence="3">Phosphoesterase HXTX</fullName>
    </recommendedName>
</protein>
<dbReference type="PATRIC" id="fig|1549858.7.peg.1179"/>
<dbReference type="EMBL" id="JXTP01000026">
    <property type="protein sequence ID" value="KIU28699.1"/>
    <property type="molecule type" value="Genomic_DNA"/>
</dbReference>